<feature type="non-terminal residue" evidence="3">
    <location>
        <position position="1"/>
    </location>
</feature>
<evidence type="ECO:0000256" key="1">
    <source>
        <dbReference type="ARBA" id="ARBA00006484"/>
    </source>
</evidence>
<evidence type="ECO:0000256" key="2">
    <source>
        <dbReference type="ARBA" id="ARBA00023002"/>
    </source>
</evidence>
<name>A0A382HY68_9ZZZZ</name>
<dbReference type="EMBL" id="UINC01064023">
    <property type="protein sequence ID" value="SVB92276.1"/>
    <property type="molecule type" value="Genomic_DNA"/>
</dbReference>
<keyword evidence="2" id="KW-0560">Oxidoreductase</keyword>
<evidence type="ECO:0000313" key="3">
    <source>
        <dbReference type="EMBL" id="SVB92276.1"/>
    </source>
</evidence>
<dbReference type="CDD" id="cd05233">
    <property type="entry name" value="SDR_c"/>
    <property type="match status" value="1"/>
</dbReference>
<accession>A0A382HY68</accession>
<gene>
    <name evidence="3" type="ORF">METZ01_LOCUS245130</name>
</gene>
<organism evidence="3">
    <name type="scientific">marine metagenome</name>
    <dbReference type="NCBI Taxonomy" id="408172"/>
    <lineage>
        <taxon>unclassified sequences</taxon>
        <taxon>metagenomes</taxon>
        <taxon>ecological metagenomes</taxon>
    </lineage>
</organism>
<dbReference type="SUPFAM" id="SSF51735">
    <property type="entry name" value="NAD(P)-binding Rossmann-fold domains"/>
    <property type="match status" value="1"/>
</dbReference>
<dbReference type="GO" id="GO:0016491">
    <property type="term" value="F:oxidoreductase activity"/>
    <property type="evidence" value="ECO:0007669"/>
    <property type="project" value="UniProtKB-KW"/>
</dbReference>
<dbReference type="PRINTS" id="PR00081">
    <property type="entry name" value="GDHRDH"/>
</dbReference>
<dbReference type="Pfam" id="PF00106">
    <property type="entry name" value="adh_short"/>
    <property type="match status" value="1"/>
</dbReference>
<dbReference type="PANTHER" id="PTHR44196">
    <property type="entry name" value="DEHYDROGENASE/REDUCTASE SDR FAMILY MEMBER 7B"/>
    <property type="match status" value="1"/>
</dbReference>
<dbReference type="InterPro" id="IPR002347">
    <property type="entry name" value="SDR_fam"/>
</dbReference>
<dbReference type="Gene3D" id="3.40.50.720">
    <property type="entry name" value="NAD(P)-binding Rossmann-like Domain"/>
    <property type="match status" value="1"/>
</dbReference>
<sequence length="136" mass="14341">VDDLREKVAVITGGASGMGLAFAHRFAAAGMRLAIADIETPALDSALVDLSEAGAEVIGVRCDVSDAESMRELATEVYDVYGAAHVVCLNAGVSAAGTMAELRLTDWQWVLGVNLWGIIHGIDAFLERLMAKDEGH</sequence>
<dbReference type="AlphaFoldDB" id="A0A382HY68"/>
<dbReference type="PANTHER" id="PTHR44196:SF1">
    <property type="entry name" value="DEHYDROGENASE_REDUCTASE SDR FAMILY MEMBER 7B"/>
    <property type="match status" value="1"/>
</dbReference>
<dbReference type="InterPro" id="IPR036291">
    <property type="entry name" value="NAD(P)-bd_dom_sf"/>
</dbReference>
<dbReference type="GO" id="GO:0016020">
    <property type="term" value="C:membrane"/>
    <property type="evidence" value="ECO:0007669"/>
    <property type="project" value="TreeGrafter"/>
</dbReference>
<feature type="non-terminal residue" evidence="3">
    <location>
        <position position="136"/>
    </location>
</feature>
<reference evidence="3" key="1">
    <citation type="submission" date="2018-05" db="EMBL/GenBank/DDBJ databases">
        <authorList>
            <person name="Lanie J.A."/>
            <person name="Ng W.-L."/>
            <person name="Kazmierczak K.M."/>
            <person name="Andrzejewski T.M."/>
            <person name="Davidsen T.M."/>
            <person name="Wayne K.J."/>
            <person name="Tettelin H."/>
            <person name="Glass J.I."/>
            <person name="Rusch D."/>
            <person name="Podicherti R."/>
            <person name="Tsui H.-C.T."/>
            <person name="Winkler M.E."/>
        </authorList>
    </citation>
    <scope>NUCLEOTIDE SEQUENCE</scope>
</reference>
<proteinExistence type="inferred from homology"/>
<protein>
    <submittedName>
        <fullName evidence="3">Uncharacterized protein</fullName>
    </submittedName>
</protein>
<comment type="similarity">
    <text evidence="1">Belongs to the short-chain dehydrogenases/reductases (SDR) family.</text>
</comment>